<protein>
    <recommendedName>
        <fullName evidence="6">RNA polymerase sigma factor</fullName>
    </recommendedName>
</protein>
<dbReference type="Gene3D" id="1.10.1740.10">
    <property type="match status" value="1"/>
</dbReference>
<keyword evidence="4 6" id="KW-0238">DNA-binding</keyword>
<dbReference type="InterPro" id="IPR013249">
    <property type="entry name" value="RNA_pol_sigma70_r4_t2"/>
</dbReference>
<dbReference type="InterPro" id="IPR013324">
    <property type="entry name" value="RNA_pol_sigma_r3/r4-like"/>
</dbReference>
<evidence type="ECO:0000256" key="3">
    <source>
        <dbReference type="ARBA" id="ARBA00023082"/>
    </source>
</evidence>
<evidence type="ECO:0000259" key="8">
    <source>
        <dbReference type="Pfam" id="PF08281"/>
    </source>
</evidence>
<dbReference type="PANTHER" id="PTHR43133">
    <property type="entry name" value="RNA POLYMERASE ECF-TYPE SIGMA FACTO"/>
    <property type="match status" value="1"/>
</dbReference>
<keyword evidence="2 6" id="KW-0805">Transcription regulation</keyword>
<comment type="caution">
    <text evidence="9">The sequence shown here is derived from an EMBL/GenBank/DDBJ whole genome shotgun (WGS) entry which is preliminary data.</text>
</comment>
<dbReference type="Pfam" id="PF08281">
    <property type="entry name" value="Sigma70_r4_2"/>
    <property type="match status" value="1"/>
</dbReference>
<feature type="domain" description="RNA polymerase sigma factor 70 region 4 type 2" evidence="8">
    <location>
        <begin position="123"/>
        <end position="175"/>
    </location>
</feature>
<dbReference type="RefSeq" id="WP_311536025.1">
    <property type="nucleotide sequence ID" value="NZ_JAVRHQ010000026.1"/>
</dbReference>
<dbReference type="InterPro" id="IPR039425">
    <property type="entry name" value="RNA_pol_sigma-70-like"/>
</dbReference>
<gene>
    <name evidence="9" type="ORF">RM553_16335</name>
</gene>
<dbReference type="CDD" id="cd06171">
    <property type="entry name" value="Sigma70_r4"/>
    <property type="match status" value="1"/>
</dbReference>
<keyword evidence="5 6" id="KW-0804">Transcription</keyword>
<evidence type="ECO:0000256" key="2">
    <source>
        <dbReference type="ARBA" id="ARBA00023015"/>
    </source>
</evidence>
<dbReference type="InterPro" id="IPR036388">
    <property type="entry name" value="WH-like_DNA-bd_sf"/>
</dbReference>
<sequence>MNQQPDQYFIEKAMHGDTRAFGVLVERYQDYIFTIVYRMLKVREEAEEVAQDVFLKAFEALPGFRGDAKFSSWLYRIAYRKTLDRIRKNSRFSTSELIEEITEDDTEKLENGLEIMLQEERSEIIQNCILKLPEQESAIITLFYFEEQSVKEIAAITGLTQDNIKVKLYRSRKALFSLLKKYMQAEIPEENGKAI</sequence>
<evidence type="ECO:0000256" key="6">
    <source>
        <dbReference type="RuleBase" id="RU000716"/>
    </source>
</evidence>
<evidence type="ECO:0000256" key="1">
    <source>
        <dbReference type="ARBA" id="ARBA00010641"/>
    </source>
</evidence>
<dbReference type="InterPro" id="IPR014284">
    <property type="entry name" value="RNA_pol_sigma-70_dom"/>
</dbReference>
<dbReference type="PANTHER" id="PTHR43133:SF51">
    <property type="entry name" value="RNA POLYMERASE SIGMA FACTOR"/>
    <property type="match status" value="1"/>
</dbReference>
<reference evidence="9 10" key="1">
    <citation type="submission" date="2023-09" db="EMBL/GenBank/DDBJ databases">
        <authorList>
            <person name="Rey-Velasco X."/>
        </authorList>
    </citation>
    <scope>NUCLEOTIDE SEQUENCE [LARGE SCALE GENOMIC DNA]</scope>
    <source>
        <strain evidence="9 10">F363</strain>
    </source>
</reference>
<keyword evidence="10" id="KW-1185">Reference proteome</keyword>
<dbReference type="InterPro" id="IPR007627">
    <property type="entry name" value="RNA_pol_sigma70_r2"/>
</dbReference>
<dbReference type="SUPFAM" id="SSF88946">
    <property type="entry name" value="Sigma2 domain of RNA polymerase sigma factors"/>
    <property type="match status" value="1"/>
</dbReference>
<name>A0ABU3CDI7_9FLAO</name>
<dbReference type="InterPro" id="IPR013325">
    <property type="entry name" value="RNA_pol_sigma_r2"/>
</dbReference>
<dbReference type="Gene3D" id="1.10.10.10">
    <property type="entry name" value="Winged helix-like DNA-binding domain superfamily/Winged helix DNA-binding domain"/>
    <property type="match status" value="1"/>
</dbReference>
<evidence type="ECO:0000313" key="10">
    <source>
        <dbReference type="Proteomes" id="UP001262889"/>
    </source>
</evidence>
<organism evidence="9 10">
    <name type="scientific">Autumnicola tepida</name>
    <dbReference type="NCBI Taxonomy" id="3075595"/>
    <lineage>
        <taxon>Bacteria</taxon>
        <taxon>Pseudomonadati</taxon>
        <taxon>Bacteroidota</taxon>
        <taxon>Flavobacteriia</taxon>
        <taxon>Flavobacteriales</taxon>
        <taxon>Flavobacteriaceae</taxon>
        <taxon>Autumnicola</taxon>
    </lineage>
</organism>
<dbReference type="EMBL" id="JAVRHQ010000026">
    <property type="protein sequence ID" value="MDT0644408.1"/>
    <property type="molecule type" value="Genomic_DNA"/>
</dbReference>
<dbReference type="Proteomes" id="UP001262889">
    <property type="component" value="Unassembled WGS sequence"/>
</dbReference>
<evidence type="ECO:0000256" key="5">
    <source>
        <dbReference type="ARBA" id="ARBA00023163"/>
    </source>
</evidence>
<dbReference type="PROSITE" id="PS01063">
    <property type="entry name" value="SIGMA70_ECF"/>
    <property type="match status" value="1"/>
</dbReference>
<dbReference type="NCBIfam" id="TIGR02937">
    <property type="entry name" value="sigma70-ECF"/>
    <property type="match status" value="1"/>
</dbReference>
<dbReference type="Pfam" id="PF04542">
    <property type="entry name" value="Sigma70_r2"/>
    <property type="match status" value="1"/>
</dbReference>
<dbReference type="InterPro" id="IPR000838">
    <property type="entry name" value="RNA_pol_sigma70_ECF_CS"/>
</dbReference>
<keyword evidence="3 6" id="KW-0731">Sigma factor</keyword>
<proteinExistence type="inferred from homology"/>
<evidence type="ECO:0000259" key="7">
    <source>
        <dbReference type="Pfam" id="PF04542"/>
    </source>
</evidence>
<dbReference type="SUPFAM" id="SSF88659">
    <property type="entry name" value="Sigma3 and sigma4 domains of RNA polymerase sigma factors"/>
    <property type="match status" value="1"/>
</dbReference>
<comment type="similarity">
    <text evidence="1 6">Belongs to the sigma-70 factor family. ECF subfamily.</text>
</comment>
<feature type="domain" description="RNA polymerase sigma-70 region 2" evidence="7">
    <location>
        <begin position="24"/>
        <end position="91"/>
    </location>
</feature>
<evidence type="ECO:0000256" key="4">
    <source>
        <dbReference type="ARBA" id="ARBA00023125"/>
    </source>
</evidence>
<accession>A0ABU3CDI7</accession>
<evidence type="ECO:0000313" key="9">
    <source>
        <dbReference type="EMBL" id="MDT0644408.1"/>
    </source>
</evidence>